<proteinExistence type="predicted"/>
<organism evidence="2 3">
    <name type="scientific">Hibiscus syriacus</name>
    <name type="common">Rose of Sharon</name>
    <dbReference type="NCBI Taxonomy" id="106335"/>
    <lineage>
        <taxon>Eukaryota</taxon>
        <taxon>Viridiplantae</taxon>
        <taxon>Streptophyta</taxon>
        <taxon>Embryophyta</taxon>
        <taxon>Tracheophyta</taxon>
        <taxon>Spermatophyta</taxon>
        <taxon>Magnoliopsida</taxon>
        <taxon>eudicotyledons</taxon>
        <taxon>Gunneridae</taxon>
        <taxon>Pentapetalae</taxon>
        <taxon>rosids</taxon>
        <taxon>malvids</taxon>
        <taxon>Malvales</taxon>
        <taxon>Malvaceae</taxon>
        <taxon>Malvoideae</taxon>
        <taxon>Hibiscus</taxon>
    </lineage>
</organism>
<protein>
    <recommendedName>
        <fullName evidence="1">RNase H type-1 domain-containing protein</fullName>
    </recommendedName>
</protein>
<dbReference type="InterPro" id="IPR012337">
    <property type="entry name" value="RNaseH-like_sf"/>
</dbReference>
<name>A0A6A2ZF98_HIBSY</name>
<dbReference type="InterPro" id="IPR044730">
    <property type="entry name" value="RNase_H-like_dom_plant"/>
</dbReference>
<feature type="domain" description="RNase H type-1" evidence="1">
    <location>
        <begin position="122"/>
        <end position="276"/>
    </location>
</feature>
<dbReference type="Proteomes" id="UP000436088">
    <property type="component" value="Unassembled WGS sequence"/>
</dbReference>
<dbReference type="InterPro" id="IPR053151">
    <property type="entry name" value="RNase_H-like"/>
</dbReference>
<gene>
    <name evidence="2" type="ORF">F3Y22_tig00110904pilonHSYRG00066</name>
</gene>
<evidence type="ECO:0000313" key="2">
    <source>
        <dbReference type="EMBL" id="KAE8690236.1"/>
    </source>
</evidence>
<dbReference type="PANTHER" id="PTHR47723:SF13">
    <property type="entry name" value="PUTATIVE-RELATED"/>
    <property type="match status" value="1"/>
</dbReference>
<dbReference type="SUPFAM" id="SSF53098">
    <property type="entry name" value="Ribonuclease H-like"/>
    <property type="match status" value="1"/>
</dbReference>
<dbReference type="PROSITE" id="PS50879">
    <property type="entry name" value="RNASE_H_1"/>
    <property type="match status" value="1"/>
</dbReference>
<reference evidence="2" key="1">
    <citation type="submission" date="2019-09" db="EMBL/GenBank/DDBJ databases">
        <title>Draft genome information of white flower Hibiscus syriacus.</title>
        <authorList>
            <person name="Kim Y.-M."/>
        </authorList>
    </citation>
    <scope>NUCLEOTIDE SEQUENCE [LARGE SCALE GENOMIC DNA]</scope>
    <source>
        <strain evidence="2">YM2019G1</strain>
    </source>
</reference>
<keyword evidence="3" id="KW-1185">Reference proteome</keyword>
<accession>A0A6A2ZF98</accession>
<dbReference type="AlphaFoldDB" id="A0A6A2ZF98"/>
<dbReference type="EMBL" id="VEPZ02001156">
    <property type="protein sequence ID" value="KAE8690236.1"/>
    <property type="molecule type" value="Genomic_DNA"/>
</dbReference>
<sequence>MTGWGDGFIAITGVRLRPVRECSGESPDSQWLLEAAAAALGRVPRGFLWQTVDRWIKPDPTAALIWQMWKQRSDYVFNGVALHADSAIHRSHCWALCYESHFRTPTNVPRRPVRTTTWTLPPPEWICLNTDGSVTDTRNYGAIGGVIRNSNGDWITGFARNVGSTSILQAELWGIYEGLLIAWSLGIPRLLVQSDCSQAVNLVNSEGASDCSIPLVRAIVSLRKRAWTKKIVWIARTCYKIVDRMAKVAPDHRFGLFCFSSPSDELASLLTLEASSTLQEDFGLI</sequence>
<evidence type="ECO:0000259" key="1">
    <source>
        <dbReference type="PROSITE" id="PS50879"/>
    </source>
</evidence>
<dbReference type="PANTHER" id="PTHR47723">
    <property type="entry name" value="OS05G0353850 PROTEIN"/>
    <property type="match status" value="1"/>
</dbReference>
<comment type="caution">
    <text evidence="2">The sequence shown here is derived from an EMBL/GenBank/DDBJ whole genome shotgun (WGS) entry which is preliminary data.</text>
</comment>
<dbReference type="Pfam" id="PF13456">
    <property type="entry name" value="RVT_3"/>
    <property type="match status" value="1"/>
</dbReference>
<dbReference type="InterPro" id="IPR036397">
    <property type="entry name" value="RNaseH_sf"/>
</dbReference>
<dbReference type="GO" id="GO:0004523">
    <property type="term" value="F:RNA-DNA hybrid ribonuclease activity"/>
    <property type="evidence" value="ECO:0007669"/>
    <property type="project" value="InterPro"/>
</dbReference>
<dbReference type="GO" id="GO:0003676">
    <property type="term" value="F:nucleic acid binding"/>
    <property type="evidence" value="ECO:0007669"/>
    <property type="project" value="InterPro"/>
</dbReference>
<dbReference type="InterPro" id="IPR002156">
    <property type="entry name" value="RNaseH_domain"/>
</dbReference>
<dbReference type="CDD" id="cd06222">
    <property type="entry name" value="RNase_H_like"/>
    <property type="match status" value="1"/>
</dbReference>
<dbReference type="Gene3D" id="3.30.420.10">
    <property type="entry name" value="Ribonuclease H-like superfamily/Ribonuclease H"/>
    <property type="match status" value="1"/>
</dbReference>
<evidence type="ECO:0000313" key="3">
    <source>
        <dbReference type="Proteomes" id="UP000436088"/>
    </source>
</evidence>